<dbReference type="PhylomeDB" id="A0A068VK38"/>
<dbReference type="PANTHER" id="PTHR44169:SF6">
    <property type="entry name" value="NADPH-DEPENDENT 1-ACYLDIHYDROXYACETONE PHOSPHATE REDUCTASE"/>
    <property type="match status" value="1"/>
</dbReference>
<dbReference type="PRINTS" id="PR00080">
    <property type="entry name" value="SDRFAMILY"/>
</dbReference>
<dbReference type="OMA" id="KEDHCDV"/>
<accession>A0A068VK38</accession>
<dbReference type="GO" id="GO:0016491">
    <property type="term" value="F:oxidoreductase activity"/>
    <property type="evidence" value="ECO:0007669"/>
    <property type="project" value="UniProtKB-KW"/>
</dbReference>
<name>A0A068VK38_COFCA</name>
<gene>
    <name evidence="4" type="ORF">GSCOC_T00001118001</name>
</gene>
<dbReference type="FunCoup" id="A0A068VK38">
    <property type="interactions" value="390"/>
</dbReference>
<dbReference type="Proteomes" id="UP000295252">
    <property type="component" value="Unassembled WGS sequence"/>
</dbReference>
<dbReference type="InterPro" id="IPR020904">
    <property type="entry name" value="Sc_DH/Rdtase_CS"/>
</dbReference>
<dbReference type="InParanoid" id="A0A068VK38"/>
<dbReference type="AlphaFoldDB" id="A0A068VK38"/>
<evidence type="ECO:0000313" key="4">
    <source>
        <dbReference type="EMBL" id="CDP20038.1"/>
    </source>
</evidence>
<dbReference type="PANTHER" id="PTHR44169">
    <property type="entry name" value="NADPH-DEPENDENT 1-ACYLDIHYDROXYACETONE PHOSPHATE REDUCTASE"/>
    <property type="match status" value="1"/>
</dbReference>
<dbReference type="OrthoDB" id="2102561at2759"/>
<proteinExistence type="inferred from homology"/>
<dbReference type="FunFam" id="3.40.50.720:FF:000261">
    <property type="entry name" value="NADPH-dependent 1-acyldihydroxyacetone phosphate reductase"/>
    <property type="match status" value="1"/>
</dbReference>
<dbReference type="Gene3D" id="3.40.50.720">
    <property type="entry name" value="NAD(P)-binding Rossmann-like Domain"/>
    <property type="match status" value="1"/>
</dbReference>
<keyword evidence="5" id="KW-1185">Reference proteome</keyword>
<evidence type="ECO:0000256" key="1">
    <source>
        <dbReference type="ARBA" id="ARBA00006484"/>
    </source>
</evidence>
<protein>
    <submittedName>
        <fullName evidence="4">DH200=94 genomic scaffold, scaffold_851</fullName>
    </submittedName>
</protein>
<sequence length="278" mass="30265">MEDHQGKQVVLLTGCSGGGIGHALARAFAAKNCLVVATARSLSSMADLSNDPRFFLQELDILSDQSVHRVVSSVIEKFGRIDVVVNNAGVQCIGPLAEVPLSNAQQTFDTNVFGTMRLIQAVIPHMESRKKGKIVNVGSVTVLGPGPWAGVYTASKAALHSLTDTLRLELRPFGIDVINVVPGAVKSNIGNSAIATYIKMPEWKLYKQFEESIKARAYFSQGQKATPAEEFAKKTVNEVLKKNPPAWFSAGQYSTIMAIMYHLPLSIKDYILRKAMKC</sequence>
<dbReference type="STRING" id="49390.A0A068VK38"/>
<dbReference type="Gramene" id="CDP20038">
    <property type="protein sequence ID" value="CDP20038"/>
    <property type="gene ID" value="GSCOC_T00001118001"/>
</dbReference>
<dbReference type="InterPro" id="IPR002347">
    <property type="entry name" value="SDR_fam"/>
</dbReference>
<dbReference type="CDD" id="cd05374">
    <property type="entry name" value="17beta-HSD-like_SDR_c"/>
    <property type="match status" value="1"/>
</dbReference>
<dbReference type="SUPFAM" id="SSF51735">
    <property type="entry name" value="NAD(P)-binding Rossmann-fold domains"/>
    <property type="match status" value="1"/>
</dbReference>
<dbReference type="PRINTS" id="PR00081">
    <property type="entry name" value="GDHRDH"/>
</dbReference>
<dbReference type="EMBL" id="HG739935">
    <property type="protein sequence ID" value="CDP20038.1"/>
    <property type="molecule type" value="Genomic_DNA"/>
</dbReference>
<evidence type="ECO:0000313" key="5">
    <source>
        <dbReference type="Proteomes" id="UP000295252"/>
    </source>
</evidence>
<dbReference type="PROSITE" id="PS00061">
    <property type="entry name" value="ADH_SHORT"/>
    <property type="match status" value="1"/>
</dbReference>
<keyword evidence="2" id="KW-0560">Oxidoreductase</keyword>
<dbReference type="Pfam" id="PF00106">
    <property type="entry name" value="adh_short"/>
    <property type="match status" value="1"/>
</dbReference>
<comment type="similarity">
    <text evidence="1 3">Belongs to the short-chain dehydrogenases/reductases (SDR) family.</text>
</comment>
<dbReference type="InterPro" id="IPR036291">
    <property type="entry name" value="NAD(P)-bd_dom_sf"/>
</dbReference>
<dbReference type="GO" id="GO:0005783">
    <property type="term" value="C:endoplasmic reticulum"/>
    <property type="evidence" value="ECO:0007669"/>
    <property type="project" value="TreeGrafter"/>
</dbReference>
<organism evidence="4 5">
    <name type="scientific">Coffea canephora</name>
    <name type="common">Robusta coffee</name>
    <dbReference type="NCBI Taxonomy" id="49390"/>
    <lineage>
        <taxon>Eukaryota</taxon>
        <taxon>Viridiplantae</taxon>
        <taxon>Streptophyta</taxon>
        <taxon>Embryophyta</taxon>
        <taxon>Tracheophyta</taxon>
        <taxon>Spermatophyta</taxon>
        <taxon>Magnoliopsida</taxon>
        <taxon>eudicotyledons</taxon>
        <taxon>Gunneridae</taxon>
        <taxon>Pentapetalae</taxon>
        <taxon>asterids</taxon>
        <taxon>lamiids</taxon>
        <taxon>Gentianales</taxon>
        <taxon>Rubiaceae</taxon>
        <taxon>Ixoroideae</taxon>
        <taxon>Gardenieae complex</taxon>
        <taxon>Bertiereae - Coffeeae clade</taxon>
        <taxon>Coffeeae</taxon>
        <taxon>Coffea</taxon>
    </lineage>
</organism>
<evidence type="ECO:0000256" key="3">
    <source>
        <dbReference type="RuleBase" id="RU000363"/>
    </source>
</evidence>
<evidence type="ECO:0000256" key="2">
    <source>
        <dbReference type="ARBA" id="ARBA00023002"/>
    </source>
</evidence>
<reference evidence="5" key="1">
    <citation type="journal article" date="2014" name="Science">
        <title>The coffee genome provides insight into the convergent evolution of caffeine biosynthesis.</title>
        <authorList>
            <person name="Denoeud F."/>
            <person name="Carretero-Paulet L."/>
            <person name="Dereeper A."/>
            <person name="Droc G."/>
            <person name="Guyot R."/>
            <person name="Pietrella M."/>
            <person name="Zheng C."/>
            <person name="Alberti A."/>
            <person name="Anthony F."/>
            <person name="Aprea G."/>
            <person name="Aury J.M."/>
            <person name="Bento P."/>
            <person name="Bernard M."/>
            <person name="Bocs S."/>
            <person name="Campa C."/>
            <person name="Cenci A."/>
            <person name="Combes M.C."/>
            <person name="Crouzillat D."/>
            <person name="Da Silva C."/>
            <person name="Daddiego L."/>
            <person name="De Bellis F."/>
            <person name="Dussert S."/>
            <person name="Garsmeur O."/>
            <person name="Gayraud T."/>
            <person name="Guignon V."/>
            <person name="Jahn K."/>
            <person name="Jamilloux V."/>
            <person name="Joet T."/>
            <person name="Labadie K."/>
            <person name="Lan T."/>
            <person name="Leclercq J."/>
            <person name="Lepelley M."/>
            <person name="Leroy T."/>
            <person name="Li L.T."/>
            <person name="Librado P."/>
            <person name="Lopez L."/>
            <person name="Munoz A."/>
            <person name="Noel B."/>
            <person name="Pallavicini A."/>
            <person name="Perrotta G."/>
            <person name="Poncet V."/>
            <person name="Pot D."/>
            <person name="Priyono X."/>
            <person name="Rigoreau M."/>
            <person name="Rouard M."/>
            <person name="Rozas J."/>
            <person name="Tranchant-Dubreuil C."/>
            <person name="VanBuren R."/>
            <person name="Zhang Q."/>
            <person name="Andrade A.C."/>
            <person name="Argout X."/>
            <person name="Bertrand B."/>
            <person name="de Kochko A."/>
            <person name="Graziosi G."/>
            <person name="Henry R.J."/>
            <person name="Jayarama X."/>
            <person name="Ming R."/>
            <person name="Nagai C."/>
            <person name="Rounsley S."/>
            <person name="Sankoff D."/>
            <person name="Giuliano G."/>
            <person name="Albert V.A."/>
            <person name="Wincker P."/>
            <person name="Lashermes P."/>
        </authorList>
    </citation>
    <scope>NUCLEOTIDE SEQUENCE [LARGE SCALE GENOMIC DNA]</scope>
    <source>
        <strain evidence="5">cv. DH200-94</strain>
    </source>
</reference>